<proteinExistence type="inferred from homology"/>
<dbReference type="PANTHER" id="PTHR23291:SF115">
    <property type="entry name" value="MODULATOR OF FTSH PROTEASE YCCA"/>
    <property type="match status" value="1"/>
</dbReference>
<dbReference type="eggNOG" id="COG0670">
    <property type="taxonomic scope" value="Bacteria"/>
</dbReference>
<feature type="compositionally biased region" description="Low complexity" evidence="7">
    <location>
        <begin position="34"/>
        <end position="51"/>
    </location>
</feature>
<evidence type="ECO:0000313" key="8">
    <source>
        <dbReference type="EMBL" id="EFG27238.2"/>
    </source>
</evidence>
<evidence type="ECO:0000256" key="5">
    <source>
        <dbReference type="ARBA" id="ARBA00023136"/>
    </source>
</evidence>
<evidence type="ECO:0000256" key="7">
    <source>
        <dbReference type="SAM" id="MobiDB-lite"/>
    </source>
</evidence>
<organism evidence="8 9">
    <name type="scientific">Scardovia inopinata F0304</name>
    <dbReference type="NCBI Taxonomy" id="641146"/>
    <lineage>
        <taxon>Bacteria</taxon>
        <taxon>Bacillati</taxon>
        <taxon>Actinomycetota</taxon>
        <taxon>Actinomycetes</taxon>
        <taxon>Bifidobacteriales</taxon>
        <taxon>Bifidobacteriaceae</taxon>
        <taxon>Scardovia</taxon>
    </lineage>
</organism>
<keyword evidence="4 6" id="KW-1133">Transmembrane helix</keyword>
<keyword evidence="5 6" id="KW-0472">Membrane</keyword>
<feature type="transmembrane region" description="Helical" evidence="6">
    <location>
        <begin position="138"/>
        <end position="158"/>
    </location>
</feature>
<feature type="transmembrane region" description="Helical" evidence="6">
    <location>
        <begin position="289"/>
        <end position="312"/>
    </location>
</feature>
<keyword evidence="2" id="KW-1003">Cell membrane</keyword>
<evidence type="ECO:0000256" key="2">
    <source>
        <dbReference type="ARBA" id="ARBA00022475"/>
    </source>
</evidence>
<dbReference type="CDD" id="cd10432">
    <property type="entry name" value="BI-1-like_bacterial"/>
    <property type="match status" value="1"/>
</dbReference>
<dbReference type="InterPro" id="IPR006214">
    <property type="entry name" value="Bax_inhibitor_1-related"/>
</dbReference>
<keyword evidence="3 6" id="KW-0812">Transmembrane</keyword>
<dbReference type="RefSeq" id="WP_040590634.1">
    <property type="nucleotide sequence ID" value="NZ_GG770225.1"/>
</dbReference>
<comment type="similarity">
    <text evidence="6">Belongs to the BI1 family.</text>
</comment>
<dbReference type="Proteomes" id="UP000005777">
    <property type="component" value="Unassembled WGS sequence"/>
</dbReference>
<comment type="caution">
    <text evidence="8">The sequence shown here is derived from an EMBL/GenBank/DDBJ whole genome shotgun (WGS) entry which is preliminary data.</text>
</comment>
<evidence type="ECO:0000256" key="6">
    <source>
        <dbReference type="RuleBase" id="RU004379"/>
    </source>
</evidence>
<evidence type="ECO:0000256" key="3">
    <source>
        <dbReference type="ARBA" id="ARBA00022692"/>
    </source>
</evidence>
<feature type="transmembrane region" description="Helical" evidence="6">
    <location>
        <begin position="250"/>
        <end position="269"/>
    </location>
</feature>
<keyword evidence="9" id="KW-1185">Reference proteome</keyword>
<dbReference type="EMBL" id="ADCX01000004">
    <property type="protein sequence ID" value="EFG27238.2"/>
    <property type="molecule type" value="Genomic_DNA"/>
</dbReference>
<reference evidence="8 9" key="1">
    <citation type="submission" date="2012-01" db="EMBL/GenBank/DDBJ databases">
        <title>The Genome Sequence of Scardovia inopinata F0304.</title>
        <authorList>
            <consortium name="The Broad Institute Genome Sequencing Platform"/>
            <person name="Earl A."/>
            <person name="Ward D."/>
            <person name="Feldgarden M."/>
            <person name="Gevers D."/>
            <person name="Izard J."/>
            <person name="Baranova O.V."/>
            <person name="Blanton J.M."/>
            <person name="Tanner A.C."/>
            <person name="Dewhirst F.E."/>
            <person name="Young S.K."/>
            <person name="Zeng Q."/>
            <person name="Gargeya S."/>
            <person name="Fitzgerald M."/>
            <person name="Haas B."/>
            <person name="Abouelleil A."/>
            <person name="Alvarado L."/>
            <person name="Arachchi H.M."/>
            <person name="Berlin A."/>
            <person name="Chapman S.B."/>
            <person name="Gearin G."/>
            <person name="Goldberg J."/>
            <person name="Griggs A."/>
            <person name="Gujja S."/>
            <person name="Hansen M."/>
            <person name="Heiman D."/>
            <person name="Howarth C."/>
            <person name="Larimer J."/>
            <person name="Lui A."/>
            <person name="MacDonald P.J."/>
            <person name="McCowen C."/>
            <person name="Montmayeur A."/>
            <person name="Murphy C."/>
            <person name="Neiman D."/>
            <person name="Pearson M."/>
            <person name="Priest M."/>
            <person name="Roberts A."/>
            <person name="Saif S."/>
            <person name="Shea T."/>
            <person name="Sisk P."/>
            <person name="Stolte C."/>
            <person name="Sykes S."/>
            <person name="Wortman J."/>
            <person name="Nusbaum C."/>
            <person name="Birren B."/>
        </authorList>
    </citation>
    <scope>NUCLEOTIDE SEQUENCE [LARGE SCALE GENOMIC DNA]</scope>
    <source>
        <strain evidence="8 9">F0304</strain>
    </source>
</reference>
<evidence type="ECO:0008006" key="10">
    <source>
        <dbReference type="Google" id="ProtNLM"/>
    </source>
</evidence>
<dbReference type="HOGENOM" id="CLU_058671_1_0_11"/>
<feature type="transmembrane region" description="Helical" evidence="6">
    <location>
        <begin position="110"/>
        <end position="132"/>
    </location>
</feature>
<gene>
    <name evidence="8" type="ORF">HMPREF9020_00877</name>
</gene>
<dbReference type="PANTHER" id="PTHR23291">
    <property type="entry name" value="BAX INHIBITOR-RELATED"/>
    <property type="match status" value="1"/>
</dbReference>
<accession>W5IK42</accession>
<dbReference type="AlphaFoldDB" id="W5IK42"/>
<feature type="transmembrane region" description="Helical" evidence="6">
    <location>
        <begin position="195"/>
        <end position="214"/>
    </location>
</feature>
<name>W5IK42_SCAIO</name>
<feature type="transmembrane region" description="Helical" evidence="6">
    <location>
        <begin position="170"/>
        <end position="189"/>
    </location>
</feature>
<comment type="subcellular location">
    <subcellularLocation>
        <location evidence="1">Cell membrane</location>
        <topology evidence="1">Multi-pass membrane protein</topology>
    </subcellularLocation>
</comment>
<feature type="transmembrane region" description="Helical" evidence="6">
    <location>
        <begin position="226"/>
        <end position="244"/>
    </location>
</feature>
<sequence>MTNNQPDYTPQSYPQGNPAMQNVQGSDYQNQTAQGQFGQPQYSQPQYGQNQFNQNQQYGQNQQAYNPQYAAQAGRQFSQQAYQNTIDTTASYTQDAQAQRVSVIRAYFEMFLGILVTAVVAFLTAYNGWYYYYAKATGTIGLWGLFIAQIAIVFVLSTRVTKMSTPVARLVFYLYAATMGFTLSTIFAIYNIGTIGIALGLSSLFFLVLTMIGLTTKRNLLKAGPILMAALITLLVVEVILLIINASGSTMLISGISVVLFAGFTMYDAQSSRALLAQYQGQPEMIKRVSILCALNLYLDFINFFINLLSLLGGSDN</sequence>
<evidence type="ECO:0000256" key="4">
    <source>
        <dbReference type="ARBA" id="ARBA00022989"/>
    </source>
</evidence>
<dbReference type="GO" id="GO:0005886">
    <property type="term" value="C:plasma membrane"/>
    <property type="evidence" value="ECO:0007669"/>
    <property type="project" value="UniProtKB-SubCell"/>
</dbReference>
<protein>
    <recommendedName>
        <fullName evidence="10">Integral membrane protein</fullName>
    </recommendedName>
</protein>
<evidence type="ECO:0000256" key="1">
    <source>
        <dbReference type="ARBA" id="ARBA00004651"/>
    </source>
</evidence>
<evidence type="ECO:0000313" key="9">
    <source>
        <dbReference type="Proteomes" id="UP000005777"/>
    </source>
</evidence>
<feature type="compositionally biased region" description="Polar residues" evidence="7">
    <location>
        <begin position="1"/>
        <end position="33"/>
    </location>
</feature>
<feature type="region of interest" description="Disordered" evidence="7">
    <location>
        <begin position="1"/>
        <end position="51"/>
    </location>
</feature>
<dbReference type="Pfam" id="PF01027">
    <property type="entry name" value="Bax1-I"/>
    <property type="match status" value="1"/>
</dbReference>